<dbReference type="InterPro" id="IPR011251">
    <property type="entry name" value="Luciferase-like_dom"/>
</dbReference>
<dbReference type="AlphaFoldDB" id="D9WKJ0"/>
<accession>D9WKJ0</accession>
<dbReference type="SUPFAM" id="SSF51679">
    <property type="entry name" value="Bacterial luciferase-like"/>
    <property type="match status" value="1"/>
</dbReference>
<organism evidence="2 3">
    <name type="scientific">Streptomyces himastatinicus ATCC 53653</name>
    <dbReference type="NCBI Taxonomy" id="457427"/>
    <lineage>
        <taxon>Bacteria</taxon>
        <taxon>Bacillati</taxon>
        <taxon>Actinomycetota</taxon>
        <taxon>Actinomycetes</taxon>
        <taxon>Kitasatosporales</taxon>
        <taxon>Streptomycetaceae</taxon>
        <taxon>Streptomyces</taxon>
        <taxon>Streptomyces violaceusniger group</taxon>
    </lineage>
</organism>
<dbReference type="Gene3D" id="3.20.20.30">
    <property type="entry name" value="Luciferase-like domain"/>
    <property type="match status" value="1"/>
</dbReference>
<proteinExistence type="predicted"/>
<name>D9WKJ0_9ACTN</name>
<evidence type="ECO:0000313" key="2">
    <source>
        <dbReference type="EMBL" id="EFL27680.1"/>
    </source>
</evidence>
<dbReference type="HOGENOM" id="CLU_2579774_0_0_11"/>
<feature type="domain" description="Luciferase-like" evidence="1">
    <location>
        <begin position="1"/>
        <end position="80"/>
    </location>
</feature>
<sequence>QLSGGRLVLGVGIGWARQEYEALGIPFHLRGKLTDQHLQQIRTAWEDDADHSSGGIPIWVGGMSDAALRRAVRYGEAWHPA</sequence>
<dbReference type="GO" id="GO:0016705">
    <property type="term" value="F:oxidoreductase activity, acting on paired donors, with incorporation or reduction of molecular oxygen"/>
    <property type="evidence" value="ECO:0007669"/>
    <property type="project" value="InterPro"/>
</dbReference>
<reference evidence="2 3" key="1">
    <citation type="submission" date="2009-02" db="EMBL/GenBank/DDBJ databases">
        <title>Annotation of Streptomyces hygroscopicus strain ATCC 53653.</title>
        <authorList>
            <consortium name="The Broad Institute Genome Sequencing Platform"/>
            <consortium name="Broad Institute Microbial Sequencing Center"/>
            <person name="Fischbach M."/>
            <person name="Godfrey P."/>
            <person name="Ward D."/>
            <person name="Young S."/>
            <person name="Zeng Q."/>
            <person name="Koehrsen M."/>
            <person name="Alvarado L."/>
            <person name="Berlin A.M."/>
            <person name="Bochicchio J."/>
            <person name="Borenstein D."/>
            <person name="Chapman S.B."/>
            <person name="Chen Z."/>
            <person name="Engels R."/>
            <person name="Freedman E."/>
            <person name="Gellesch M."/>
            <person name="Goldberg J."/>
            <person name="Griggs A."/>
            <person name="Gujja S."/>
            <person name="Heilman E.R."/>
            <person name="Heiman D.I."/>
            <person name="Hepburn T.A."/>
            <person name="Howarth C."/>
            <person name="Jen D."/>
            <person name="Larson L."/>
            <person name="Lewis B."/>
            <person name="Mehta T."/>
            <person name="Park D."/>
            <person name="Pearson M."/>
            <person name="Richards J."/>
            <person name="Roberts A."/>
            <person name="Saif S."/>
            <person name="Shea T.D."/>
            <person name="Shenoy N."/>
            <person name="Sisk P."/>
            <person name="Stolte C."/>
            <person name="Sykes S.N."/>
            <person name="Thomson T."/>
            <person name="Walk T."/>
            <person name="White J."/>
            <person name="Yandava C."/>
            <person name="Straight P."/>
            <person name="Clardy J."/>
            <person name="Hung D."/>
            <person name="Kolter R."/>
            <person name="Mekalanos J."/>
            <person name="Walker S."/>
            <person name="Walsh C.T."/>
            <person name="Wieland-Brown L.C."/>
            <person name="Haas B."/>
            <person name="Nusbaum C."/>
            <person name="Birren B."/>
        </authorList>
    </citation>
    <scope>NUCLEOTIDE SEQUENCE [LARGE SCALE GENOMIC DNA]</scope>
    <source>
        <strain evidence="2 3">ATCC 53653</strain>
    </source>
</reference>
<dbReference type="Proteomes" id="UP000003963">
    <property type="component" value="Unassembled WGS sequence"/>
</dbReference>
<dbReference type="EMBL" id="GG657754">
    <property type="protein sequence ID" value="EFL27680.1"/>
    <property type="molecule type" value="Genomic_DNA"/>
</dbReference>
<evidence type="ECO:0000259" key="1">
    <source>
        <dbReference type="Pfam" id="PF00296"/>
    </source>
</evidence>
<dbReference type="InterPro" id="IPR036661">
    <property type="entry name" value="Luciferase-like_sf"/>
</dbReference>
<gene>
    <name evidence="2" type="ORF">SSOG_07394</name>
</gene>
<protein>
    <submittedName>
        <fullName evidence="2">Probable F420-dependent oxidoreductase family protein</fullName>
    </submittedName>
</protein>
<evidence type="ECO:0000313" key="3">
    <source>
        <dbReference type="Proteomes" id="UP000003963"/>
    </source>
</evidence>
<dbReference type="Pfam" id="PF00296">
    <property type="entry name" value="Bac_luciferase"/>
    <property type="match status" value="1"/>
</dbReference>
<dbReference type="STRING" id="457427.SSOG_07394"/>
<feature type="non-terminal residue" evidence="2">
    <location>
        <position position="1"/>
    </location>
</feature>
<keyword evidence="3" id="KW-1185">Reference proteome</keyword>